<dbReference type="InterPro" id="IPR003749">
    <property type="entry name" value="ThiS/MoaD-like"/>
</dbReference>
<dbReference type="InterPro" id="IPR012675">
    <property type="entry name" value="Beta-grasp_dom_sf"/>
</dbReference>
<sequence>MITVTVNNQKKEIDTNHTLNSLLELLNHDYNGIAVAINQSIISKPNWGTHQVLDGDDILIIQATQGG</sequence>
<name>A0A2T1N998_9FLAO</name>
<accession>A0A2T1N998</accession>
<dbReference type="Proteomes" id="UP000238426">
    <property type="component" value="Unassembled WGS sequence"/>
</dbReference>
<dbReference type="InterPro" id="IPR010035">
    <property type="entry name" value="Thi_S"/>
</dbReference>
<evidence type="ECO:0000313" key="2">
    <source>
        <dbReference type="Proteomes" id="UP000238426"/>
    </source>
</evidence>
<dbReference type="NCBIfam" id="TIGR01683">
    <property type="entry name" value="thiS"/>
    <property type="match status" value="1"/>
</dbReference>
<dbReference type="PANTHER" id="PTHR34472">
    <property type="entry name" value="SULFUR CARRIER PROTEIN THIS"/>
    <property type="match status" value="1"/>
</dbReference>
<evidence type="ECO:0000313" key="1">
    <source>
        <dbReference type="EMBL" id="PSG88450.1"/>
    </source>
</evidence>
<gene>
    <name evidence="1" type="primary">thiS</name>
    <name evidence="1" type="ORF">C7H52_09105</name>
</gene>
<dbReference type="InterPro" id="IPR016155">
    <property type="entry name" value="Mopterin_synth/thiamin_S_b"/>
</dbReference>
<dbReference type="OrthoDB" id="1525151at2"/>
<dbReference type="EMBL" id="PXOQ01000009">
    <property type="protein sequence ID" value="PSG88450.1"/>
    <property type="molecule type" value="Genomic_DNA"/>
</dbReference>
<dbReference type="SUPFAM" id="SSF54285">
    <property type="entry name" value="MoaD/ThiS"/>
    <property type="match status" value="1"/>
</dbReference>
<dbReference type="CDD" id="cd00565">
    <property type="entry name" value="Ubl_ThiS"/>
    <property type="match status" value="1"/>
</dbReference>
<dbReference type="PANTHER" id="PTHR34472:SF1">
    <property type="entry name" value="SULFUR CARRIER PROTEIN THIS"/>
    <property type="match status" value="1"/>
</dbReference>
<dbReference type="AlphaFoldDB" id="A0A2T1N998"/>
<dbReference type="Gene3D" id="3.10.20.30">
    <property type="match status" value="1"/>
</dbReference>
<keyword evidence="2" id="KW-1185">Reference proteome</keyword>
<dbReference type="RefSeq" id="WP_106463588.1">
    <property type="nucleotide sequence ID" value="NZ_PXOQ01000009.1"/>
</dbReference>
<proteinExistence type="predicted"/>
<comment type="caution">
    <text evidence="1">The sequence shown here is derived from an EMBL/GenBank/DDBJ whole genome shotgun (WGS) entry which is preliminary data.</text>
</comment>
<dbReference type="Pfam" id="PF02597">
    <property type="entry name" value="ThiS"/>
    <property type="match status" value="1"/>
</dbReference>
<protein>
    <submittedName>
        <fullName evidence="1">Thiamine biosynthesis protein ThiS</fullName>
    </submittedName>
</protein>
<reference evidence="1 2" key="1">
    <citation type="submission" date="2018-03" db="EMBL/GenBank/DDBJ databases">
        <title>Mesoflavibacter sp. HG37 and Mesoflavibacter sp. HG96 sp.nov., two marine bacteria isolated from seawater of Western Pacific Ocean.</title>
        <authorList>
            <person name="Cheng H."/>
            <person name="Wu Y.-H."/>
            <person name="Guo L.-L."/>
            <person name="Xu X.-W."/>
        </authorList>
    </citation>
    <scope>NUCLEOTIDE SEQUENCE [LARGE SCALE GENOMIC DNA]</scope>
    <source>
        <strain evidence="1 2">KCTC 32269</strain>
    </source>
</reference>
<organism evidence="1 2">
    <name type="scientific">Aurantibacter aestuarii</name>
    <dbReference type="NCBI Taxonomy" id="1266046"/>
    <lineage>
        <taxon>Bacteria</taxon>
        <taxon>Pseudomonadati</taxon>
        <taxon>Bacteroidota</taxon>
        <taxon>Flavobacteriia</taxon>
        <taxon>Flavobacteriales</taxon>
        <taxon>Flavobacteriaceae</taxon>
        <taxon>Aurantibacter</taxon>
    </lineage>
</organism>